<dbReference type="GO" id="GO:0005634">
    <property type="term" value="C:nucleus"/>
    <property type="evidence" value="ECO:0007669"/>
    <property type="project" value="UniProtKB-SubCell"/>
</dbReference>
<keyword evidence="3 5" id="KW-0378">Hydrolase</keyword>
<dbReference type="InterPro" id="IPR049126">
    <property type="entry name" value="FAN1-like_TPR"/>
</dbReference>
<keyword evidence="1 5" id="KW-0540">Nuclease</keyword>
<dbReference type="GO" id="GO:0017108">
    <property type="term" value="F:5'-flap endonuclease activity"/>
    <property type="evidence" value="ECO:0007669"/>
    <property type="project" value="TreeGrafter"/>
</dbReference>
<organism evidence="8 9">
    <name type="scientific">Brachionus calyciflorus</name>
    <dbReference type="NCBI Taxonomy" id="104777"/>
    <lineage>
        <taxon>Eukaryota</taxon>
        <taxon>Metazoa</taxon>
        <taxon>Spiralia</taxon>
        <taxon>Gnathifera</taxon>
        <taxon>Rotifera</taxon>
        <taxon>Eurotatoria</taxon>
        <taxon>Monogononta</taxon>
        <taxon>Pseudotrocha</taxon>
        <taxon>Ploima</taxon>
        <taxon>Brachionidae</taxon>
        <taxon>Brachionus</taxon>
    </lineage>
</organism>
<accession>A0A813QBH2</accession>
<dbReference type="InterPro" id="IPR033315">
    <property type="entry name" value="Fan1-like"/>
</dbReference>
<feature type="domain" description="VRR-NUC" evidence="7">
    <location>
        <begin position="699"/>
        <end position="814"/>
    </location>
</feature>
<feature type="region of interest" description="Disordered" evidence="6">
    <location>
        <begin position="1"/>
        <end position="27"/>
    </location>
</feature>
<dbReference type="GO" id="GO:0008409">
    <property type="term" value="F:5'-3' exonuclease activity"/>
    <property type="evidence" value="ECO:0007669"/>
    <property type="project" value="TreeGrafter"/>
</dbReference>
<dbReference type="Pfam" id="PF08774">
    <property type="entry name" value="VRR_NUC"/>
    <property type="match status" value="1"/>
</dbReference>
<comment type="cofactor">
    <cofactor evidence="5">
        <name>Mg(2+)</name>
        <dbReference type="ChEBI" id="CHEBI:18420"/>
    </cofactor>
    <cofactor evidence="5">
        <name>Mn(2+)</name>
        <dbReference type="ChEBI" id="CHEBI:29035"/>
    </cofactor>
</comment>
<dbReference type="CDD" id="cd22326">
    <property type="entry name" value="FAN1-like"/>
    <property type="match status" value="1"/>
</dbReference>
<reference evidence="8" key="1">
    <citation type="submission" date="2021-02" db="EMBL/GenBank/DDBJ databases">
        <authorList>
            <person name="Nowell W R."/>
        </authorList>
    </citation>
    <scope>NUCLEOTIDE SEQUENCE</scope>
    <source>
        <strain evidence="8">Ploen Becks lab</strain>
    </source>
</reference>
<dbReference type="InterPro" id="IPR049125">
    <property type="entry name" value="FAN1-like_WH"/>
</dbReference>
<keyword evidence="9" id="KW-1185">Reference proteome</keyword>
<dbReference type="SMART" id="SM00990">
    <property type="entry name" value="VRR_NUC"/>
    <property type="match status" value="1"/>
</dbReference>
<keyword evidence="5" id="KW-0227">DNA damage</keyword>
<evidence type="ECO:0000256" key="4">
    <source>
        <dbReference type="ARBA" id="ARBA00022842"/>
    </source>
</evidence>
<dbReference type="InterPro" id="IPR014883">
    <property type="entry name" value="VRR_NUC"/>
</dbReference>
<dbReference type="PANTHER" id="PTHR15749:SF4">
    <property type="entry name" value="FANCONI-ASSOCIATED NUCLEASE 1"/>
    <property type="match status" value="1"/>
</dbReference>
<dbReference type="GO" id="GO:0036297">
    <property type="term" value="P:interstrand cross-link repair"/>
    <property type="evidence" value="ECO:0007669"/>
    <property type="project" value="InterPro"/>
</dbReference>
<dbReference type="EMBL" id="CAJNOC010000464">
    <property type="protein sequence ID" value="CAF0764696.1"/>
    <property type="molecule type" value="Genomic_DNA"/>
</dbReference>
<keyword evidence="2 5" id="KW-0479">Metal-binding</keyword>
<evidence type="ECO:0000256" key="2">
    <source>
        <dbReference type="ARBA" id="ARBA00022723"/>
    </source>
</evidence>
<comment type="subcellular location">
    <subcellularLocation>
        <location evidence="5">Nucleus</location>
    </subcellularLocation>
</comment>
<comment type="caution">
    <text evidence="8">The sequence shown here is derived from an EMBL/GenBank/DDBJ whole genome shotgun (WGS) entry which is preliminary data.</text>
</comment>
<dbReference type="Pfam" id="PF21170">
    <property type="entry name" value="FAN1_TPR"/>
    <property type="match status" value="1"/>
</dbReference>
<evidence type="ECO:0000313" key="9">
    <source>
        <dbReference type="Proteomes" id="UP000663879"/>
    </source>
</evidence>
<dbReference type="Pfam" id="PF21315">
    <property type="entry name" value="FAN1_HTH"/>
    <property type="match status" value="1"/>
</dbReference>
<protein>
    <recommendedName>
        <fullName evidence="5">Fanconi-associated nuclease</fullName>
        <ecNumber evidence="5">3.1.4.1</ecNumber>
    </recommendedName>
</protein>
<keyword evidence="5" id="KW-0234">DNA repair</keyword>
<evidence type="ECO:0000256" key="6">
    <source>
        <dbReference type="SAM" id="MobiDB-lite"/>
    </source>
</evidence>
<evidence type="ECO:0000259" key="7">
    <source>
        <dbReference type="SMART" id="SM00990"/>
    </source>
</evidence>
<dbReference type="InterPro" id="IPR049132">
    <property type="entry name" value="FAN1-like_euk"/>
</dbReference>
<evidence type="ECO:0000256" key="3">
    <source>
        <dbReference type="ARBA" id="ARBA00022801"/>
    </source>
</evidence>
<dbReference type="Proteomes" id="UP000663879">
    <property type="component" value="Unassembled WGS sequence"/>
</dbReference>
<sequence>MPTKRSSSSKLCRKTSSNNFPPVSESEKNAISNMFKRIESDSILKECNLCHEKLKPSLLSDHQNQKCSFRIKKEQDCCEEIIILDDDDQPKPEQIQDQEKAKEENEEIELICSPKRPKIEESLVLHKELEGIDGLLENEDSLESKQDGESFDYYLRNFSNALESVLGEDKFCHLFDKEDLLIIEKFNSLSHQAKVLYVRLFQRKFKWHPIENINYEHIGNDLGPFLDELFNNGFLLNETSIETYEEIIYLFKIPQLKELVRVCHISTVNSTQTNKTEMIRTILQHFKTQKSLKFHFFKKSVSDTSNGNNSSTPNYMLQCKKILGKCFKLEKNVRSIFVRALILYSLSSSYQADPNTTGQQQLLQMLMVNMNNVKYMNYEIKLNIKIFESKQSLLNYEKALDDEFELLNLLDSKEYEQAYDVFKDKIDTFKSIILDPESLKSDLKLPSYLRSFTRSSVYAKLLSIYSFEILQRLKKYQEANDLFEFLLCKENIYRLSSRSKWYERLAINYESHLKNPIKCFQSIKNGLDDRDNVIYSGRLALFSRLQKMTQTKKYFKIKEIKDELTALYEKEKYDFIEAPNVEIEGTLLHTSEFIPGRKNVFIDCSNTSPSKNNGMTISVEQVALNHYINNLGYTNGKHAETATLTTIYGLLFWNIIWDNSVYNVFVDKFQHAPLDLQTKDFYSNRKNQIEERLELFKNASIDTVCDIVSECWNLYKGYECYGVNFDIFESLDECLSLVRCFSSEQLVKLCEYMSKNYRYCRSGGPDLILWSSVTNKFKFVEVKGPGDHLSYKQMIWLDFMIRNSIECEVCHVKGLNSKRLRQ</sequence>
<proteinExistence type="inferred from homology"/>
<comment type="similarity">
    <text evidence="5">Belongs to the FAN1 family.</text>
</comment>
<evidence type="ECO:0000256" key="1">
    <source>
        <dbReference type="ARBA" id="ARBA00022722"/>
    </source>
</evidence>
<dbReference type="AlphaFoldDB" id="A0A813QBH2"/>
<keyword evidence="4 5" id="KW-0460">Magnesium</keyword>
<comment type="function">
    <text evidence="5">Nuclease required for the repair of DNA interstrand cross-links (ICL). Acts as a 5'-3' exonuclease that anchors at a cut end of DNA and cleaves DNA successively at every third nucleotide, allowing to excise an ICL from one strand through flanking incisions.</text>
</comment>
<name>A0A813QBH2_9BILA</name>
<evidence type="ECO:0000313" key="8">
    <source>
        <dbReference type="EMBL" id="CAF0764696.1"/>
    </source>
</evidence>
<keyword evidence="5" id="KW-0539">Nucleus</keyword>
<dbReference type="PANTHER" id="PTHR15749">
    <property type="entry name" value="FANCONI-ASSOCIATED NUCLEASE 1"/>
    <property type="match status" value="1"/>
</dbReference>
<dbReference type="GO" id="GO:0070336">
    <property type="term" value="F:flap-structured DNA binding"/>
    <property type="evidence" value="ECO:0007669"/>
    <property type="project" value="TreeGrafter"/>
</dbReference>
<keyword evidence="5" id="KW-0464">Manganese</keyword>
<dbReference type="GO" id="GO:0046872">
    <property type="term" value="F:metal ion binding"/>
    <property type="evidence" value="ECO:0007669"/>
    <property type="project" value="UniProtKB-KW"/>
</dbReference>
<gene>
    <name evidence="8" type="ORF">OXX778_LOCUS4623</name>
</gene>
<dbReference type="GO" id="GO:0004528">
    <property type="term" value="F:phosphodiesterase I activity"/>
    <property type="evidence" value="ECO:0007669"/>
    <property type="project" value="UniProtKB-EC"/>
</dbReference>
<feature type="compositionally biased region" description="Low complexity" evidence="6">
    <location>
        <begin position="1"/>
        <end position="17"/>
    </location>
</feature>
<comment type="catalytic activity">
    <reaction evidence="5">
        <text>Hydrolytically removes 5'-nucleotides successively from the 3'-hydroxy termini of 3'-hydroxy-terminated oligonucleotides.</text>
        <dbReference type="EC" id="3.1.4.1"/>
    </reaction>
</comment>
<evidence type="ECO:0000256" key="5">
    <source>
        <dbReference type="RuleBase" id="RU365033"/>
    </source>
</evidence>
<dbReference type="EC" id="3.1.4.1" evidence="5"/>
<dbReference type="OrthoDB" id="76364at2759"/>